<dbReference type="STRING" id="930129.SAMN05216352_103121"/>
<evidence type="ECO:0000313" key="2">
    <source>
        <dbReference type="Proteomes" id="UP000199017"/>
    </source>
</evidence>
<dbReference type="AlphaFoldDB" id="A0A1G8FWR0"/>
<gene>
    <name evidence="1" type="ORF">SAMN05216352_103121</name>
</gene>
<name>A0A1G8FWR0_9BACI</name>
<dbReference type="Proteomes" id="UP000199017">
    <property type="component" value="Unassembled WGS sequence"/>
</dbReference>
<accession>A0A1G8FWR0</accession>
<dbReference type="EMBL" id="FNDU01000003">
    <property type="protein sequence ID" value="SDH86551.1"/>
    <property type="molecule type" value="Genomic_DNA"/>
</dbReference>
<protein>
    <submittedName>
        <fullName evidence="1">Uncharacterized protein</fullName>
    </submittedName>
</protein>
<proteinExistence type="predicted"/>
<dbReference type="RefSeq" id="WP_281259154.1">
    <property type="nucleotide sequence ID" value="NZ_FNDU01000003.1"/>
</dbReference>
<sequence>MGLFKEMGKVNTDCYVTDKKKKKLSNGKTVGFATLKRKKPKKK</sequence>
<keyword evidence="2" id="KW-1185">Reference proteome</keyword>
<organism evidence="1 2">
    <name type="scientific">Alteribacillus bidgolensis</name>
    <dbReference type="NCBI Taxonomy" id="930129"/>
    <lineage>
        <taxon>Bacteria</taxon>
        <taxon>Bacillati</taxon>
        <taxon>Bacillota</taxon>
        <taxon>Bacilli</taxon>
        <taxon>Bacillales</taxon>
        <taxon>Bacillaceae</taxon>
        <taxon>Alteribacillus</taxon>
    </lineage>
</organism>
<reference evidence="1 2" key="1">
    <citation type="submission" date="2016-10" db="EMBL/GenBank/DDBJ databases">
        <authorList>
            <person name="de Groot N.N."/>
        </authorList>
    </citation>
    <scope>NUCLEOTIDE SEQUENCE [LARGE SCALE GENOMIC DNA]</scope>
    <source>
        <strain evidence="2">P4B,CCM 7963,CECT 7998,DSM 25260,IBRC-M 10614,KCTC 13821</strain>
    </source>
</reference>
<evidence type="ECO:0000313" key="1">
    <source>
        <dbReference type="EMBL" id="SDH86551.1"/>
    </source>
</evidence>